<name>A0A0A9G6Y9_ARUDO</name>
<dbReference type="EMBL" id="GBRH01181463">
    <property type="protein sequence ID" value="JAE16433.1"/>
    <property type="molecule type" value="Transcribed_RNA"/>
</dbReference>
<sequence>MTHEQNHYLKAISSTNSESICIMHQEHDIHDLS</sequence>
<dbReference type="AlphaFoldDB" id="A0A0A9G6Y9"/>
<accession>A0A0A9G6Y9</accession>
<proteinExistence type="predicted"/>
<organism evidence="1">
    <name type="scientific">Arundo donax</name>
    <name type="common">Giant reed</name>
    <name type="synonym">Donax arundinaceus</name>
    <dbReference type="NCBI Taxonomy" id="35708"/>
    <lineage>
        <taxon>Eukaryota</taxon>
        <taxon>Viridiplantae</taxon>
        <taxon>Streptophyta</taxon>
        <taxon>Embryophyta</taxon>
        <taxon>Tracheophyta</taxon>
        <taxon>Spermatophyta</taxon>
        <taxon>Magnoliopsida</taxon>
        <taxon>Liliopsida</taxon>
        <taxon>Poales</taxon>
        <taxon>Poaceae</taxon>
        <taxon>PACMAD clade</taxon>
        <taxon>Arundinoideae</taxon>
        <taxon>Arundineae</taxon>
        <taxon>Arundo</taxon>
    </lineage>
</organism>
<evidence type="ECO:0000313" key="1">
    <source>
        <dbReference type="EMBL" id="JAE16433.1"/>
    </source>
</evidence>
<reference evidence="1" key="1">
    <citation type="submission" date="2014-09" db="EMBL/GenBank/DDBJ databases">
        <authorList>
            <person name="Magalhaes I.L.F."/>
            <person name="Oliveira U."/>
            <person name="Santos F.R."/>
            <person name="Vidigal T.H.D.A."/>
            <person name="Brescovit A.D."/>
            <person name="Santos A.J."/>
        </authorList>
    </citation>
    <scope>NUCLEOTIDE SEQUENCE</scope>
    <source>
        <tissue evidence="1">Shoot tissue taken approximately 20 cm above the soil surface</tissue>
    </source>
</reference>
<reference evidence="1" key="2">
    <citation type="journal article" date="2015" name="Data Brief">
        <title>Shoot transcriptome of the giant reed, Arundo donax.</title>
        <authorList>
            <person name="Barrero R.A."/>
            <person name="Guerrero F.D."/>
            <person name="Moolhuijzen P."/>
            <person name="Goolsby J.A."/>
            <person name="Tidwell J."/>
            <person name="Bellgard S.E."/>
            <person name="Bellgard M.I."/>
        </authorList>
    </citation>
    <scope>NUCLEOTIDE SEQUENCE</scope>
    <source>
        <tissue evidence="1">Shoot tissue taken approximately 20 cm above the soil surface</tissue>
    </source>
</reference>
<protein>
    <submittedName>
        <fullName evidence="1">Uncharacterized protein</fullName>
    </submittedName>
</protein>